<dbReference type="PANTHER" id="PTHR12341">
    <property type="entry name" value="5'-&gt;3' EXORIBONUCLEASE"/>
    <property type="match status" value="1"/>
</dbReference>
<evidence type="ECO:0000313" key="4">
    <source>
        <dbReference type="Proteomes" id="UP001341840"/>
    </source>
</evidence>
<comment type="caution">
    <text evidence="3">The sequence shown here is derived from an EMBL/GenBank/DDBJ whole genome shotgun (WGS) entry which is preliminary data.</text>
</comment>
<accession>A0ABU6ZRY3</accession>
<dbReference type="Gene3D" id="1.25.40.1050">
    <property type="match status" value="1"/>
</dbReference>
<protein>
    <recommendedName>
        <fullName evidence="2">Xrn1 N-terminal domain-containing protein</fullName>
    </recommendedName>
</protein>
<feature type="domain" description="Xrn1 N-terminal" evidence="2">
    <location>
        <begin position="1"/>
        <end position="51"/>
    </location>
</feature>
<evidence type="ECO:0000259" key="2">
    <source>
        <dbReference type="Pfam" id="PF03159"/>
    </source>
</evidence>
<dbReference type="Pfam" id="PF03159">
    <property type="entry name" value="XRN_N"/>
    <property type="match status" value="1"/>
</dbReference>
<dbReference type="InterPro" id="IPR027073">
    <property type="entry name" value="5_3_exoribonuclease"/>
</dbReference>
<keyword evidence="4" id="KW-1185">Reference proteome</keyword>
<sequence>MAIDGVALRAKMNQQQSRRFKAAKDAADAAFENSTNQESSQKEEAPKFQAFTGNALKDRRFPYIFHIFTDYEDAKDYLDWE</sequence>
<dbReference type="EMBL" id="JASCZI010273252">
    <property type="protein sequence ID" value="MED6224516.1"/>
    <property type="molecule type" value="Genomic_DNA"/>
</dbReference>
<name>A0ABU6ZRY3_9FABA</name>
<organism evidence="3 4">
    <name type="scientific">Stylosanthes scabra</name>
    <dbReference type="NCBI Taxonomy" id="79078"/>
    <lineage>
        <taxon>Eukaryota</taxon>
        <taxon>Viridiplantae</taxon>
        <taxon>Streptophyta</taxon>
        <taxon>Embryophyta</taxon>
        <taxon>Tracheophyta</taxon>
        <taxon>Spermatophyta</taxon>
        <taxon>Magnoliopsida</taxon>
        <taxon>eudicotyledons</taxon>
        <taxon>Gunneridae</taxon>
        <taxon>Pentapetalae</taxon>
        <taxon>rosids</taxon>
        <taxon>fabids</taxon>
        <taxon>Fabales</taxon>
        <taxon>Fabaceae</taxon>
        <taxon>Papilionoideae</taxon>
        <taxon>50 kb inversion clade</taxon>
        <taxon>dalbergioids sensu lato</taxon>
        <taxon>Dalbergieae</taxon>
        <taxon>Pterocarpus clade</taxon>
        <taxon>Stylosanthes</taxon>
    </lineage>
</organism>
<dbReference type="Proteomes" id="UP001341840">
    <property type="component" value="Unassembled WGS sequence"/>
</dbReference>
<dbReference type="InterPro" id="IPR004859">
    <property type="entry name" value="Xrn1_N"/>
</dbReference>
<gene>
    <name evidence="3" type="ORF">PIB30_084855</name>
</gene>
<proteinExistence type="predicted"/>
<reference evidence="3 4" key="1">
    <citation type="journal article" date="2023" name="Plants (Basel)">
        <title>Bridging the Gap: Combining Genomics and Transcriptomics Approaches to Understand Stylosanthes scabra, an Orphan Legume from the Brazilian Caatinga.</title>
        <authorList>
            <person name="Ferreira-Neto J.R.C."/>
            <person name="da Silva M.D."/>
            <person name="Binneck E."/>
            <person name="de Melo N.F."/>
            <person name="da Silva R.H."/>
            <person name="de Melo A.L.T.M."/>
            <person name="Pandolfi V."/>
            <person name="Bustamante F.O."/>
            <person name="Brasileiro-Vidal A.C."/>
            <person name="Benko-Iseppon A.M."/>
        </authorList>
    </citation>
    <scope>NUCLEOTIDE SEQUENCE [LARGE SCALE GENOMIC DNA]</scope>
    <source>
        <tissue evidence="3">Leaves</tissue>
    </source>
</reference>
<feature type="region of interest" description="Disordered" evidence="1">
    <location>
        <begin position="22"/>
        <end position="46"/>
    </location>
</feature>
<evidence type="ECO:0000313" key="3">
    <source>
        <dbReference type="EMBL" id="MED6224516.1"/>
    </source>
</evidence>
<feature type="non-terminal residue" evidence="3">
    <location>
        <position position="81"/>
    </location>
</feature>
<evidence type="ECO:0000256" key="1">
    <source>
        <dbReference type="SAM" id="MobiDB-lite"/>
    </source>
</evidence>
<dbReference type="PANTHER" id="PTHR12341:SF41">
    <property type="entry name" value="5'-3' EXORIBONUCLEASE 2"/>
    <property type="match status" value="1"/>
</dbReference>